<evidence type="ECO:0000259" key="9">
    <source>
        <dbReference type="PROSITE" id="PS51061"/>
    </source>
</evidence>
<feature type="region of interest" description="Disordered" evidence="7">
    <location>
        <begin position="158"/>
        <end position="179"/>
    </location>
</feature>
<comment type="caution">
    <text evidence="6">Lacks conserved residue(s) required for the propagation of feature annotation.</text>
</comment>
<dbReference type="InterPro" id="IPR038008">
    <property type="entry name" value="Jag_KH"/>
</dbReference>
<dbReference type="InterPro" id="IPR015946">
    <property type="entry name" value="KH_dom-like_a/b"/>
</dbReference>
<evidence type="ECO:0000256" key="6">
    <source>
        <dbReference type="HAMAP-Rule" id="MF_00867"/>
    </source>
</evidence>
<dbReference type="Pfam" id="PF13083">
    <property type="entry name" value="KH_KhpA-B"/>
    <property type="match status" value="1"/>
</dbReference>
<comment type="caution">
    <text evidence="10">The sequence shown here is derived from an EMBL/GenBank/DDBJ whole genome shotgun (WGS) entry which is preliminary data.</text>
</comment>
<accession>A0ABT7LUV9</accession>
<name>A0ABT7LUV9_9STRE</name>
<dbReference type="RefSeq" id="WP_285956144.1">
    <property type="nucleotide sequence ID" value="NZ_JASUZV010000010.1"/>
</dbReference>
<comment type="subcellular location">
    <subcellularLocation>
        <location evidence="6">Cytoplasm</location>
    </subcellularLocation>
</comment>
<keyword evidence="11" id="KW-1185">Reference proteome</keyword>
<proteinExistence type="inferred from homology"/>
<organism evidence="10 11">
    <name type="scientific">Streptococcus raffinosi</name>
    <dbReference type="NCBI Taxonomy" id="3053355"/>
    <lineage>
        <taxon>Bacteria</taxon>
        <taxon>Bacillati</taxon>
        <taxon>Bacillota</taxon>
        <taxon>Bacilli</taxon>
        <taxon>Lactobacillales</taxon>
        <taxon>Streptococcaceae</taxon>
        <taxon>Streptococcus</taxon>
    </lineage>
</organism>
<dbReference type="CDD" id="cd02644">
    <property type="entry name" value="R3H_jag"/>
    <property type="match status" value="1"/>
</dbReference>
<dbReference type="PROSITE" id="PS50823">
    <property type="entry name" value="KH_TYPE_2"/>
    <property type="match status" value="1"/>
</dbReference>
<evidence type="ECO:0000256" key="3">
    <source>
        <dbReference type="ARBA" id="ARBA00022960"/>
    </source>
</evidence>
<reference evidence="10 11" key="1">
    <citation type="submission" date="2023-06" db="EMBL/GenBank/DDBJ databases">
        <title>A potential novel species of Streptococcus isolated from human milk sample.</title>
        <authorList>
            <person name="Nguyen H.V."/>
            <person name="Trinh A.T.V."/>
            <person name="Hoang A.T.L."/>
            <person name="Bui L.N.H."/>
            <person name="Tran Q.T.L."/>
            <person name="Trinh T."/>
        </authorList>
    </citation>
    <scope>NUCLEOTIDE SEQUENCE [LARGE SCALE GENOMIC DNA]</scope>
    <source>
        <strain evidence="10 11">VTCC 12812</strain>
    </source>
</reference>
<feature type="compositionally biased region" description="Acidic residues" evidence="7">
    <location>
        <begin position="106"/>
        <end position="116"/>
    </location>
</feature>
<dbReference type="Gene3D" id="3.30.300.20">
    <property type="match status" value="1"/>
</dbReference>
<dbReference type="EMBL" id="JASUZV010000010">
    <property type="protein sequence ID" value="MDL5044002.1"/>
    <property type="molecule type" value="Genomic_DNA"/>
</dbReference>
<gene>
    <name evidence="6" type="primary">khpB</name>
    <name evidence="6" type="synonym">eloR</name>
    <name evidence="10" type="ORF">QRD39_07775</name>
</gene>
<evidence type="ECO:0000259" key="8">
    <source>
        <dbReference type="PROSITE" id="PS50823"/>
    </source>
</evidence>
<comment type="subunit">
    <text evidence="6">Forms a complex with KhpA.</text>
</comment>
<dbReference type="Gene3D" id="3.30.1370.50">
    <property type="entry name" value="R3H-like domain"/>
    <property type="match status" value="1"/>
</dbReference>
<comment type="domain">
    <text evidence="6">Has an N-terminal Jag-N domain and 2 RNA-binding domains (KH and R3H).</text>
</comment>
<dbReference type="HAMAP" id="MF_00867">
    <property type="entry name" value="KhpB"/>
    <property type="match status" value="1"/>
</dbReference>
<dbReference type="Pfam" id="PF14804">
    <property type="entry name" value="Jag_N"/>
    <property type="match status" value="1"/>
</dbReference>
<comment type="function">
    <text evidence="6">A probable RNA chaperone. Forms a complex with KhpA which binds to cellular RNA and controls its expression. Plays a role in peptidoglycan (PG) homeostasis and cell length regulation.</text>
</comment>
<keyword evidence="1 6" id="KW-0963">Cytoplasm</keyword>
<dbReference type="InterPro" id="IPR034079">
    <property type="entry name" value="R3H_KhpB"/>
</dbReference>
<dbReference type="InterPro" id="IPR001374">
    <property type="entry name" value="R3H_dom"/>
</dbReference>
<evidence type="ECO:0000256" key="5">
    <source>
        <dbReference type="ARBA" id="ARBA00023316"/>
    </source>
</evidence>
<dbReference type="SUPFAM" id="SSF82708">
    <property type="entry name" value="R3H domain"/>
    <property type="match status" value="1"/>
</dbReference>
<dbReference type="InterPro" id="IPR032782">
    <property type="entry name" value="KhpB_N"/>
</dbReference>
<keyword evidence="2 6" id="KW-0694">RNA-binding</keyword>
<dbReference type="Pfam" id="PF01424">
    <property type="entry name" value="R3H"/>
    <property type="match status" value="1"/>
</dbReference>
<dbReference type="InterPro" id="IPR036867">
    <property type="entry name" value="R3H_dom_sf"/>
</dbReference>
<dbReference type="PANTHER" id="PTHR35800:SF1">
    <property type="entry name" value="RNA-BINDING PROTEIN KHPB"/>
    <property type="match status" value="1"/>
</dbReference>
<feature type="compositionally biased region" description="Basic and acidic residues" evidence="7">
    <location>
        <begin position="121"/>
        <end position="132"/>
    </location>
</feature>
<evidence type="ECO:0000256" key="1">
    <source>
        <dbReference type="ARBA" id="ARBA00022490"/>
    </source>
</evidence>
<dbReference type="CDD" id="cd02414">
    <property type="entry name" value="KH-II_Jag"/>
    <property type="match status" value="1"/>
</dbReference>
<keyword evidence="4 6" id="KW-0143">Chaperone</keyword>
<comment type="similarity">
    <text evidence="6">Belongs to the KhpB RNA-binding protein family.</text>
</comment>
<dbReference type="InterPro" id="IPR004044">
    <property type="entry name" value="KH_dom_type_2"/>
</dbReference>
<dbReference type="Proteomes" id="UP001529255">
    <property type="component" value="Unassembled WGS sequence"/>
</dbReference>
<dbReference type="PANTHER" id="PTHR35800">
    <property type="entry name" value="PROTEIN JAG"/>
    <property type="match status" value="1"/>
</dbReference>
<evidence type="ECO:0000256" key="4">
    <source>
        <dbReference type="ARBA" id="ARBA00023186"/>
    </source>
</evidence>
<evidence type="ECO:0000256" key="2">
    <source>
        <dbReference type="ARBA" id="ARBA00022884"/>
    </source>
</evidence>
<dbReference type="InterPro" id="IPR039247">
    <property type="entry name" value="KhpB"/>
</dbReference>
<dbReference type="PROSITE" id="PS51061">
    <property type="entry name" value="R3H"/>
    <property type="match status" value="1"/>
</dbReference>
<feature type="region of interest" description="Disordered" evidence="7">
    <location>
        <begin position="105"/>
        <end position="135"/>
    </location>
</feature>
<keyword evidence="5 6" id="KW-0961">Cell wall biogenesis/degradation</keyword>
<evidence type="ECO:0000313" key="11">
    <source>
        <dbReference type="Proteomes" id="UP001529255"/>
    </source>
</evidence>
<keyword evidence="3 6" id="KW-0133">Cell shape</keyword>
<dbReference type="SMART" id="SM00393">
    <property type="entry name" value="R3H"/>
    <property type="match status" value="1"/>
</dbReference>
<dbReference type="SMART" id="SM01245">
    <property type="entry name" value="Jag_N"/>
    <property type="match status" value="1"/>
</dbReference>
<dbReference type="InterPro" id="IPR038247">
    <property type="entry name" value="Jag_N_dom_sf"/>
</dbReference>
<feature type="domain" description="KH type-2" evidence="8">
    <location>
        <begin position="207"/>
        <end position="282"/>
    </location>
</feature>
<dbReference type="Gene3D" id="3.30.30.80">
    <property type="entry name" value="probable RNA-binding protein from clostridium symbiosum atcc 14940"/>
    <property type="match status" value="1"/>
</dbReference>
<evidence type="ECO:0000256" key="7">
    <source>
        <dbReference type="SAM" id="MobiDB-lite"/>
    </source>
</evidence>
<protein>
    <recommendedName>
        <fullName evidence="6">RNA-binding protein KhpB</fullName>
    </recommendedName>
    <alternativeName>
        <fullName evidence="6">RNA-binding protein EloR</fullName>
    </alternativeName>
</protein>
<evidence type="ECO:0000313" key="10">
    <source>
        <dbReference type="EMBL" id="MDL5044002.1"/>
    </source>
</evidence>
<sequence length="348" mass="39329">MVVYSGRTVEQAIEKGLKVLKLPRMKAHIKVISREKKGFLGFGKKPARVSIEPINEQSAYEADQDNTVKDFADNINYQNKAITSPTEETNTFSKVTRLADLVDSKEMEEEIEEETTPVEIFDEKPSEKKQEPSKATVIPLAIKRQSLEESVSDSVVSSLESEQESVTQIQATETSEDDFSSFVASEFSSEETSENNLEDVQVAADDVLSYLEKIIYEMDVDASLEVSHNRRNIIIQIETDQPGRVIGYHGKVLKSLQLLAQNYLHDHHSKRFSVVLNVRDYLEQRTETLIDLAEKTAAKVKETGREYVMDPMTNSERKIIHKAISQIEGVESHSEGDDPNRYVVVTKV</sequence>
<feature type="domain" description="R3H" evidence="9">
    <location>
        <begin position="283"/>
        <end position="348"/>
    </location>
</feature>